<dbReference type="Pfam" id="PF00664">
    <property type="entry name" value="ABC_membrane"/>
    <property type="match status" value="1"/>
</dbReference>
<dbReference type="PROSITE" id="PS00211">
    <property type="entry name" value="ABC_TRANSPORTER_1"/>
    <property type="match status" value="1"/>
</dbReference>
<proteinExistence type="inferred from homology"/>
<evidence type="ECO:0000313" key="12">
    <source>
        <dbReference type="Proteomes" id="UP000269974"/>
    </source>
</evidence>
<name>A0A0K9ESF9_9ACTO</name>
<evidence type="ECO:0000256" key="4">
    <source>
        <dbReference type="ARBA" id="ARBA00022519"/>
    </source>
</evidence>
<keyword evidence="6" id="KW-0547">Nucleotide-binding</keyword>
<dbReference type="AlphaFoldDB" id="A0A0K9ESF9"/>
<evidence type="ECO:0000256" key="6">
    <source>
        <dbReference type="ARBA" id="ARBA00022741"/>
    </source>
</evidence>
<evidence type="ECO:0000256" key="8">
    <source>
        <dbReference type="ARBA" id="ARBA00022989"/>
    </source>
</evidence>
<dbReference type="InterPro" id="IPR039421">
    <property type="entry name" value="Type_1_exporter"/>
</dbReference>
<gene>
    <name evidence="11" type="primary">irtB</name>
    <name evidence="11" type="ORF">NCTC10327_01852</name>
</gene>
<dbReference type="Pfam" id="PF00005">
    <property type="entry name" value="ABC_tran"/>
    <property type="match status" value="1"/>
</dbReference>
<dbReference type="GO" id="GO:0016887">
    <property type="term" value="F:ATP hydrolysis activity"/>
    <property type="evidence" value="ECO:0007669"/>
    <property type="project" value="InterPro"/>
</dbReference>
<dbReference type="STRING" id="1657.ACU20_05595"/>
<keyword evidence="7 11" id="KW-0067">ATP-binding</keyword>
<keyword evidence="9" id="KW-0472">Membrane</keyword>
<dbReference type="SMART" id="SM00382">
    <property type="entry name" value="AAA"/>
    <property type="match status" value="1"/>
</dbReference>
<keyword evidence="2" id="KW-0813">Transport</keyword>
<evidence type="ECO:0000256" key="9">
    <source>
        <dbReference type="ARBA" id="ARBA00023136"/>
    </source>
</evidence>
<evidence type="ECO:0000256" key="10">
    <source>
        <dbReference type="ARBA" id="ARBA00023455"/>
    </source>
</evidence>
<reference evidence="11 12" key="1">
    <citation type="submission" date="2018-11" db="EMBL/GenBank/DDBJ databases">
        <authorList>
            <consortium name="Pathogen Informatics"/>
        </authorList>
    </citation>
    <scope>NUCLEOTIDE SEQUENCE [LARGE SCALE GENOMIC DNA]</scope>
    <source>
        <strain evidence="11 12">NCTC10327</strain>
    </source>
</reference>
<dbReference type="Gene3D" id="3.40.50.300">
    <property type="entry name" value="P-loop containing nucleotide triphosphate hydrolases"/>
    <property type="match status" value="1"/>
</dbReference>
<dbReference type="InterPro" id="IPR011527">
    <property type="entry name" value="ABC1_TM_dom"/>
</dbReference>
<keyword evidence="11" id="KW-0378">Hydrolase</keyword>
<dbReference type="Gene3D" id="1.20.1560.10">
    <property type="entry name" value="ABC transporter type 1, transmembrane domain"/>
    <property type="match status" value="1"/>
</dbReference>
<sequence>MWKLLKRLVNAAELRKTISWFTASAILQGVTLALMIPFLRALFSGSPAAPHWLLIITVCGVATVLVDTYAMFRSYRISVYEVCDTMIDRVAEHVLRLPLGWFNPQREAAVANATSTHVNTLSHVASLVIPNILNAFVTPLVMLLATFFVDWRLALIMGAAIFPLILVWRVMGASVTRANELESNAAEKAAGRLIEFARLQAVLRATGVGANWQPVQEALAEDAAAVMRGLRVKSKPAQGFNLIVNVTFALVLAAGWAFVSNYQLDAVAYLVLMAVVARMLLPLTQASLNQTEANNALVALRAVVEIMDAEPLPEPPAGHARRPDGATIEFTDVRFAYEADRQILDGISFQAPQGSVTAVVGPSGCGKSTILRLAARFWDVDAGAVTIGGVDVREIGSLEIMNHIAMVFQDVYLFDETIRENLRVARPDATDAELETAARRARLDRVIEALPHGWDTKVGPAGKSLSGGERQRVAIARAFLKDAPILLLDEITSALDGENEAAISEVVAELSAGRTVIVVAHRLSTIRNADQVIVLGTGKQNEVPGGAVLGGAEAPAGSIPADTGVAVSGARDTGAPAGSGARIVQRGTPAALAAQPGQFRDMVEALLETKRWQLTN</sequence>
<keyword evidence="8" id="KW-1133">Transmembrane helix</keyword>
<keyword evidence="5" id="KW-0812">Transmembrane</keyword>
<evidence type="ECO:0000256" key="7">
    <source>
        <dbReference type="ARBA" id="ARBA00022840"/>
    </source>
</evidence>
<dbReference type="GO" id="GO:0005524">
    <property type="term" value="F:ATP binding"/>
    <property type="evidence" value="ECO:0007669"/>
    <property type="project" value="UniProtKB-KW"/>
</dbReference>
<dbReference type="OrthoDB" id="9806127at2"/>
<evidence type="ECO:0000256" key="3">
    <source>
        <dbReference type="ARBA" id="ARBA00022475"/>
    </source>
</evidence>
<dbReference type="SUPFAM" id="SSF52540">
    <property type="entry name" value="P-loop containing nucleoside triphosphate hydrolases"/>
    <property type="match status" value="1"/>
</dbReference>
<dbReference type="PANTHER" id="PTHR24221:SF397">
    <property type="entry name" value="ABC TRANSPORTER, ATP-BINDING TRANSMEMBRANE PROTEIN"/>
    <property type="match status" value="1"/>
</dbReference>
<keyword evidence="3" id="KW-1003">Cell membrane</keyword>
<comment type="similarity">
    <text evidence="10">Belongs to the ABC transporter superfamily. Siderophore-Fe(3+) uptake transporter (SIUT) (TC 3.A.1.21) family.</text>
</comment>
<dbReference type="GO" id="GO:0005886">
    <property type="term" value="C:plasma membrane"/>
    <property type="evidence" value="ECO:0007669"/>
    <property type="project" value="UniProtKB-SubCell"/>
</dbReference>
<dbReference type="SUPFAM" id="SSF90123">
    <property type="entry name" value="ABC transporter transmembrane region"/>
    <property type="match status" value="1"/>
</dbReference>
<dbReference type="PANTHER" id="PTHR24221">
    <property type="entry name" value="ATP-BINDING CASSETTE SUB-FAMILY B"/>
    <property type="match status" value="1"/>
</dbReference>
<comment type="subcellular location">
    <subcellularLocation>
        <location evidence="1">Cell inner membrane</location>
        <topology evidence="1">Multi-pass membrane protein</topology>
    </subcellularLocation>
</comment>
<organism evidence="11 12">
    <name type="scientific">Actinobaculum suis</name>
    <dbReference type="NCBI Taxonomy" id="1657"/>
    <lineage>
        <taxon>Bacteria</taxon>
        <taxon>Bacillati</taxon>
        <taxon>Actinomycetota</taxon>
        <taxon>Actinomycetes</taxon>
        <taxon>Actinomycetales</taxon>
        <taxon>Actinomycetaceae</taxon>
        <taxon>Actinobaculum</taxon>
    </lineage>
</organism>
<comment type="caution">
    <text evidence="11">The sequence shown here is derived from an EMBL/GenBank/DDBJ whole genome shotgun (WGS) entry which is preliminary data.</text>
</comment>
<dbReference type="FunFam" id="3.40.50.300:FF:000221">
    <property type="entry name" value="Multidrug ABC transporter ATP-binding protein"/>
    <property type="match status" value="1"/>
</dbReference>
<evidence type="ECO:0000256" key="5">
    <source>
        <dbReference type="ARBA" id="ARBA00022692"/>
    </source>
</evidence>
<evidence type="ECO:0000313" key="11">
    <source>
        <dbReference type="EMBL" id="VDG77238.1"/>
    </source>
</evidence>
<dbReference type="InterPro" id="IPR003439">
    <property type="entry name" value="ABC_transporter-like_ATP-bd"/>
</dbReference>
<dbReference type="InterPro" id="IPR017871">
    <property type="entry name" value="ABC_transporter-like_CS"/>
</dbReference>
<dbReference type="RefSeq" id="WP_049619797.1">
    <property type="nucleotide sequence ID" value="NZ_LFUS01000027.1"/>
</dbReference>
<evidence type="ECO:0000256" key="1">
    <source>
        <dbReference type="ARBA" id="ARBA00004429"/>
    </source>
</evidence>
<dbReference type="GO" id="GO:0140359">
    <property type="term" value="F:ABC-type transporter activity"/>
    <property type="evidence" value="ECO:0007669"/>
    <property type="project" value="InterPro"/>
</dbReference>
<dbReference type="PROSITE" id="PS50893">
    <property type="entry name" value="ABC_TRANSPORTER_2"/>
    <property type="match status" value="1"/>
</dbReference>
<dbReference type="InterPro" id="IPR027417">
    <property type="entry name" value="P-loop_NTPase"/>
</dbReference>
<accession>A0A0K9ESF9</accession>
<dbReference type="PROSITE" id="PS50929">
    <property type="entry name" value="ABC_TM1F"/>
    <property type="match status" value="1"/>
</dbReference>
<evidence type="ECO:0000256" key="2">
    <source>
        <dbReference type="ARBA" id="ARBA00022448"/>
    </source>
</evidence>
<dbReference type="InterPro" id="IPR003593">
    <property type="entry name" value="AAA+_ATPase"/>
</dbReference>
<dbReference type="GO" id="GO:0034040">
    <property type="term" value="F:ATPase-coupled lipid transmembrane transporter activity"/>
    <property type="evidence" value="ECO:0007669"/>
    <property type="project" value="TreeGrafter"/>
</dbReference>
<dbReference type="InterPro" id="IPR036640">
    <property type="entry name" value="ABC1_TM_sf"/>
</dbReference>
<dbReference type="EC" id="3.6.3.-" evidence="11"/>
<keyword evidence="4" id="KW-0997">Cell inner membrane</keyword>
<dbReference type="EMBL" id="UYIO01000001">
    <property type="protein sequence ID" value="VDG77238.1"/>
    <property type="molecule type" value="Genomic_DNA"/>
</dbReference>
<dbReference type="Proteomes" id="UP000269974">
    <property type="component" value="Unassembled WGS sequence"/>
</dbReference>
<protein>
    <submittedName>
        <fullName evidence="11">ABC transporter ATP-binding protein</fullName>
        <ecNumber evidence="11">3.6.3.-</ecNumber>
    </submittedName>
</protein>